<evidence type="ECO:0000259" key="7">
    <source>
        <dbReference type="PROSITE" id="PS50160"/>
    </source>
</evidence>
<sequence>MNPLFEQLLYKTHSSGKIGTWSVRVNDEGSHALMTVASAKIIGGQKVVTTTEYKEGKNIGRANETTFQEQAVAEARSKVMKKIDAGYTRQKPEEGTVATNGLGLIKPMLAKPIENVKKWDFPVHVQPKMDGHRMLAAIVDHKVVLYSRQGKVLDVEHIRSALQAAYDLDIWSGRTLDGEVYAHGETLQTISSWVKKPKPESLQLIYNIYDVDWTHSYKDRLEYIDSVLSNIETEYLDRTTTTLVSAQEELEELHAQHIGEGYEGTIVRHSDVGYEQGKRSGSLMKKKDFQDAEFEIIGVLEGKPNLRCNTKVGIYRCKTDTGVEFQVTAPGDVQEKNTHAVEGEQNISKYLTVKFFNLTPDGCPFHPVALRIREDV</sequence>
<accession>A0A922T8V2</accession>
<feature type="domain" description="ATP-dependent DNA ligase family profile" evidence="7">
    <location>
        <begin position="219"/>
        <end position="298"/>
    </location>
</feature>
<dbReference type="InterPro" id="IPR012310">
    <property type="entry name" value="DNA_ligase_ATP-dep_cent"/>
</dbReference>
<dbReference type="Proteomes" id="UP000052167">
    <property type="component" value="Unassembled WGS sequence"/>
</dbReference>
<protein>
    <recommendedName>
        <fullName evidence="7">ATP-dependent DNA ligase family profile domain-containing protein</fullName>
    </recommendedName>
</protein>
<dbReference type="GO" id="GO:0006260">
    <property type="term" value="P:DNA replication"/>
    <property type="evidence" value="ECO:0007669"/>
    <property type="project" value="UniProtKB-KW"/>
</dbReference>
<reference evidence="8 9" key="1">
    <citation type="submission" date="2014-06" db="EMBL/GenBank/DDBJ databases">
        <title>Rhizobium pelagicum/R2-400B4.</title>
        <authorList>
            <person name="Kimes N.E."/>
            <person name="Lopez-Perez M."/>
        </authorList>
    </citation>
    <scope>NUCLEOTIDE SEQUENCE [LARGE SCALE GENOMIC DNA]</scope>
    <source>
        <strain evidence="8 9">R2-400B4</strain>
    </source>
</reference>
<evidence type="ECO:0000313" key="9">
    <source>
        <dbReference type="Proteomes" id="UP000052167"/>
    </source>
</evidence>
<dbReference type="Gene3D" id="3.30.1490.70">
    <property type="match status" value="1"/>
</dbReference>
<dbReference type="PROSITE" id="PS50160">
    <property type="entry name" value="DNA_LIGASE_A3"/>
    <property type="match status" value="1"/>
</dbReference>
<evidence type="ECO:0000256" key="5">
    <source>
        <dbReference type="ARBA" id="ARBA00023204"/>
    </source>
</evidence>
<comment type="caution">
    <text evidence="8">The sequence shown here is derived from an EMBL/GenBank/DDBJ whole genome shotgun (WGS) entry which is preliminary data.</text>
</comment>
<dbReference type="GO" id="GO:0005524">
    <property type="term" value="F:ATP binding"/>
    <property type="evidence" value="ECO:0007669"/>
    <property type="project" value="InterPro"/>
</dbReference>
<comment type="cofactor">
    <cofactor evidence="1">
        <name>a divalent metal cation</name>
        <dbReference type="ChEBI" id="CHEBI:60240"/>
    </cofactor>
</comment>
<keyword evidence="3" id="KW-0235">DNA replication</keyword>
<gene>
    <name evidence="8" type="ORF">GV68_08775</name>
</gene>
<dbReference type="InterPro" id="IPR016059">
    <property type="entry name" value="DNA_ligase_ATP-dep_CS"/>
</dbReference>
<dbReference type="SUPFAM" id="SSF56091">
    <property type="entry name" value="DNA ligase/mRNA capping enzyme, catalytic domain"/>
    <property type="match status" value="1"/>
</dbReference>
<dbReference type="InterPro" id="IPR050326">
    <property type="entry name" value="NAD_dep_DNA_ligaseB"/>
</dbReference>
<dbReference type="RefSeq" id="WP_037189826.1">
    <property type="nucleotide sequence ID" value="NZ_JOKJ01000019.1"/>
</dbReference>
<keyword evidence="9" id="KW-1185">Reference proteome</keyword>
<dbReference type="AlphaFoldDB" id="A0A922T8V2"/>
<evidence type="ECO:0000256" key="3">
    <source>
        <dbReference type="ARBA" id="ARBA00022705"/>
    </source>
</evidence>
<evidence type="ECO:0000256" key="1">
    <source>
        <dbReference type="ARBA" id="ARBA00001968"/>
    </source>
</evidence>
<dbReference type="SUPFAM" id="SSF50249">
    <property type="entry name" value="Nucleic acid-binding proteins"/>
    <property type="match status" value="1"/>
</dbReference>
<organism evidence="8 9">
    <name type="scientific">Pseudorhizobium pelagicum</name>
    <dbReference type="NCBI Taxonomy" id="1509405"/>
    <lineage>
        <taxon>Bacteria</taxon>
        <taxon>Pseudomonadati</taxon>
        <taxon>Pseudomonadota</taxon>
        <taxon>Alphaproteobacteria</taxon>
        <taxon>Hyphomicrobiales</taxon>
        <taxon>Rhizobiaceae</taxon>
        <taxon>Rhizobium/Agrobacterium group</taxon>
        <taxon>Pseudorhizobium</taxon>
    </lineage>
</organism>
<dbReference type="InterPro" id="IPR029319">
    <property type="entry name" value="DNA_ligase_OB"/>
</dbReference>
<dbReference type="EMBL" id="JOKJ01000019">
    <property type="protein sequence ID" value="KEQ05612.1"/>
    <property type="molecule type" value="Genomic_DNA"/>
</dbReference>
<dbReference type="Gene3D" id="3.30.470.30">
    <property type="entry name" value="DNA ligase/mRNA capping enzyme"/>
    <property type="match status" value="1"/>
</dbReference>
<evidence type="ECO:0000256" key="2">
    <source>
        <dbReference type="ARBA" id="ARBA00022598"/>
    </source>
</evidence>
<keyword evidence="4" id="KW-0227">DNA damage</keyword>
<dbReference type="Gene3D" id="2.40.50.140">
    <property type="entry name" value="Nucleic acid-binding proteins"/>
    <property type="match status" value="1"/>
</dbReference>
<dbReference type="OrthoDB" id="9770771at2"/>
<name>A0A922T8V2_9HYPH</name>
<proteinExistence type="predicted"/>
<dbReference type="Pfam" id="PF01068">
    <property type="entry name" value="DNA_ligase_A_M"/>
    <property type="match status" value="1"/>
</dbReference>
<keyword evidence="5" id="KW-0234">DNA repair</keyword>
<dbReference type="PROSITE" id="PS00697">
    <property type="entry name" value="DNA_LIGASE_A1"/>
    <property type="match status" value="1"/>
</dbReference>
<dbReference type="PANTHER" id="PTHR47810:SF1">
    <property type="entry name" value="DNA LIGASE B"/>
    <property type="match status" value="1"/>
</dbReference>
<evidence type="ECO:0000256" key="4">
    <source>
        <dbReference type="ARBA" id="ARBA00022763"/>
    </source>
</evidence>
<keyword evidence="2" id="KW-0436">Ligase</keyword>
<evidence type="ECO:0000256" key="6">
    <source>
        <dbReference type="ARBA" id="ARBA00034003"/>
    </source>
</evidence>
<dbReference type="GO" id="GO:0006310">
    <property type="term" value="P:DNA recombination"/>
    <property type="evidence" value="ECO:0007669"/>
    <property type="project" value="InterPro"/>
</dbReference>
<dbReference type="GO" id="GO:0006281">
    <property type="term" value="P:DNA repair"/>
    <property type="evidence" value="ECO:0007669"/>
    <property type="project" value="UniProtKB-KW"/>
</dbReference>
<dbReference type="InterPro" id="IPR012340">
    <property type="entry name" value="NA-bd_OB-fold"/>
</dbReference>
<dbReference type="Pfam" id="PF14743">
    <property type="entry name" value="DNA_ligase_OB_2"/>
    <property type="match status" value="1"/>
</dbReference>
<comment type="catalytic activity">
    <reaction evidence="6">
        <text>ATP + (deoxyribonucleotide)n-3'-hydroxyl + 5'-phospho-(deoxyribonucleotide)m = (deoxyribonucleotide)n+m + AMP + diphosphate.</text>
        <dbReference type="EC" id="6.5.1.1"/>
    </reaction>
</comment>
<dbReference type="GO" id="GO:0003910">
    <property type="term" value="F:DNA ligase (ATP) activity"/>
    <property type="evidence" value="ECO:0007669"/>
    <property type="project" value="UniProtKB-EC"/>
</dbReference>
<evidence type="ECO:0000313" key="8">
    <source>
        <dbReference type="EMBL" id="KEQ05612.1"/>
    </source>
</evidence>
<dbReference type="PANTHER" id="PTHR47810">
    <property type="entry name" value="DNA LIGASE"/>
    <property type="match status" value="1"/>
</dbReference>